<accession>A0A848CII5</accession>
<sequence>MSTGIVCAIHSEHEGKFEGTEHRPADLPIFDIQRMEDTLTFGSALLTRTCRWNPVPRHATALPMDGAASLALVQDWLLQKGLERVWKLQLL</sequence>
<gene>
    <name evidence="1" type="ORF">HF854_12295</name>
</gene>
<dbReference type="RefSeq" id="WP_168936542.1">
    <property type="nucleotide sequence ID" value="NZ_JABAFY010000103.1"/>
</dbReference>
<comment type="caution">
    <text evidence="1">The sequence shown here is derived from an EMBL/GenBank/DDBJ whole genome shotgun (WGS) entry which is preliminary data.</text>
</comment>
<evidence type="ECO:0000313" key="2">
    <source>
        <dbReference type="Proteomes" id="UP000522333"/>
    </source>
</evidence>
<proteinExistence type="predicted"/>
<name>A0A848CII5_9BACT</name>
<dbReference type="Proteomes" id="UP000522333">
    <property type="component" value="Unassembled WGS sequence"/>
</dbReference>
<evidence type="ECO:0000313" key="1">
    <source>
        <dbReference type="EMBL" id="NME53266.1"/>
    </source>
</evidence>
<organism evidence="1 2">
    <name type="scientific">Desulfovibrio piger</name>
    <dbReference type="NCBI Taxonomy" id="901"/>
    <lineage>
        <taxon>Bacteria</taxon>
        <taxon>Pseudomonadati</taxon>
        <taxon>Thermodesulfobacteriota</taxon>
        <taxon>Desulfovibrionia</taxon>
        <taxon>Desulfovibrionales</taxon>
        <taxon>Desulfovibrionaceae</taxon>
        <taxon>Desulfovibrio</taxon>
    </lineage>
</organism>
<dbReference type="EMBL" id="JABAFY010000103">
    <property type="protein sequence ID" value="NME53266.1"/>
    <property type="molecule type" value="Genomic_DNA"/>
</dbReference>
<reference evidence="1 2" key="1">
    <citation type="submission" date="2020-04" db="EMBL/GenBank/DDBJ databases">
        <authorList>
            <person name="Hitch T.C.A."/>
            <person name="Wylensek D."/>
            <person name="Clavel T."/>
        </authorList>
    </citation>
    <scope>NUCLEOTIDE SEQUENCE [LARGE SCALE GENOMIC DNA]</scope>
    <source>
        <strain evidence="1 2">PG-251-APC-1</strain>
    </source>
</reference>
<dbReference type="AlphaFoldDB" id="A0A848CII5"/>
<protein>
    <submittedName>
        <fullName evidence="1">Uncharacterized protein</fullName>
    </submittedName>
</protein>